<dbReference type="PANTHER" id="PTHR40447:SF1">
    <property type="entry name" value="ANAEROBIC SULFITE REDUCTASE SUBUNIT A"/>
    <property type="match status" value="1"/>
</dbReference>
<dbReference type="EMBL" id="DTFF01000050">
    <property type="protein sequence ID" value="HGI87975.1"/>
    <property type="molecule type" value="Genomic_DNA"/>
</dbReference>
<reference evidence="2" key="1">
    <citation type="journal article" date="2020" name="mSystems">
        <title>Genome- and Community-Level Interaction Insights into Carbon Utilization and Element Cycling Functions of Hydrothermarchaeota in Hydrothermal Sediment.</title>
        <authorList>
            <person name="Zhou Z."/>
            <person name="Liu Y."/>
            <person name="Xu W."/>
            <person name="Pan J."/>
            <person name="Luo Z.H."/>
            <person name="Li M."/>
        </authorList>
    </citation>
    <scope>NUCLEOTIDE SEQUENCE [LARGE SCALE GENOMIC DNA]</scope>
    <source>
        <strain evidence="2">SpSt-732</strain>
    </source>
</reference>
<dbReference type="PROSITE" id="PS51379">
    <property type="entry name" value="4FE4S_FER_2"/>
    <property type="match status" value="2"/>
</dbReference>
<name>A0A7C4BCZ1_9CREN</name>
<dbReference type="Pfam" id="PF17179">
    <property type="entry name" value="Fer4_22"/>
    <property type="match status" value="1"/>
</dbReference>
<feature type="domain" description="4Fe-4S ferredoxin-type" evidence="1">
    <location>
        <begin position="339"/>
        <end position="368"/>
    </location>
</feature>
<sequence length="378" mass="42615">MHVSRVSMDKNGMCDNHGNLFIGSSEDLKVVIEFLQRELGGAKLFGYRYHNGRIAFSEISNINEIFVTSTDIQKPGYYRASPGYRFRHSFSSPKVFLLPPEHVILTVSRDYDILESSSSFQGLTAIFFGIKPCDRKAIDILDRILYGRSPVYTTRRNAVRAVVVEECLEPGETCFCSTVNAGPTISSGFDIAYARLYGDLLVFKYGSSLGEKILGKVGLQKAQESHVKMYLEMVNRATSTMRGRIPNTSEIQKALREKISDKPFWEEISSKCVGCGNCNYVCPTCFCTEIEDRVANGFSTRVGVWLGCLTYTYGLVAGGHFRQELYTRYRHFILHKFLFYPKQVGDIGCVGCGRCITWCPLGIDLRETLRRIAEVKSQ</sequence>
<proteinExistence type="predicted"/>
<evidence type="ECO:0000313" key="2">
    <source>
        <dbReference type="EMBL" id="HGI87975.1"/>
    </source>
</evidence>
<dbReference type="AlphaFoldDB" id="A0A7C4BCZ1"/>
<organism evidence="2">
    <name type="scientific">Ignisphaera aggregans</name>
    <dbReference type="NCBI Taxonomy" id="334771"/>
    <lineage>
        <taxon>Archaea</taxon>
        <taxon>Thermoproteota</taxon>
        <taxon>Thermoprotei</taxon>
        <taxon>Desulfurococcales</taxon>
        <taxon>Desulfurococcaceae</taxon>
        <taxon>Ignisphaera</taxon>
    </lineage>
</organism>
<dbReference type="SUPFAM" id="SSF46548">
    <property type="entry name" value="alpha-helical ferredoxin"/>
    <property type="match status" value="1"/>
</dbReference>
<dbReference type="InterPro" id="IPR017900">
    <property type="entry name" value="4Fe4S_Fe_S_CS"/>
</dbReference>
<dbReference type="PANTHER" id="PTHR40447">
    <property type="entry name" value="ANAEROBIC SULFITE REDUCTASE SUBUNIT A"/>
    <property type="match status" value="1"/>
</dbReference>
<dbReference type="GO" id="GO:0016491">
    <property type="term" value="F:oxidoreductase activity"/>
    <property type="evidence" value="ECO:0007669"/>
    <property type="project" value="UniProtKB-ARBA"/>
</dbReference>
<accession>A0A7C4BCZ1</accession>
<protein>
    <recommendedName>
        <fullName evidence="1">4Fe-4S ferredoxin-type domain-containing protein</fullName>
    </recommendedName>
</protein>
<evidence type="ECO:0000259" key="1">
    <source>
        <dbReference type="PROSITE" id="PS51379"/>
    </source>
</evidence>
<comment type="caution">
    <text evidence="2">The sequence shown here is derived from an EMBL/GenBank/DDBJ whole genome shotgun (WGS) entry which is preliminary data.</text>
</comment>
<dbReference type="InterPro" id="IPR017896">
    <property type="entry name" value="4Fe4S_Fe-S-bd"/>
</dbReference>
<gene>
    <name evidence="2" type="ORF">ENV14_06275</name>
</gene>
<dbReference type="PROSITE" id="PS00198">
    <property type="entry name" value="4FE4S_FER_1"/>
    <property type="match status" value="2"/>
</dbReference>
<feature type="domain" description="4Fe-4S ferredoxin-type" evidence="1">
    <location>
        <begin position="261"/>
        <end position="293"/>
    </location>
</feature>